<dbReference type="SMART" id="SM00406">
    <property type="entry name" value="IGv"/>
    <property type="match status" value="1"/>
</dbReference>
<sequence length="436" mass="46205">MRPVLDGDVGPALPTDVGHDHRHGATKERGPDPGTWGCRGDTRPSPAGSGHGLASLTGRWSRARPGLRLSPPNPTPRSPNREGARAALLPRPRPGQARSRFALGGCPSGIEPGGATGRLCRLPAPGAGTKSLHGPAPARLHFLCSFSFFLLPEPKVWAVPMACRAAAAVQLLVGQLSLFPLGFSGAGAQAGPNFELQQPQDKVSVAAGETLTLTCTTAGVGPLGPVKWLKGWGDGNETVYEQKGTFPRVTRVVSESNTDFSIHISDVRPEDAGTYYCVKFNKTVSGAEMFRRGKGTVVSLHDRALVPSMVAAAVVLCFLLLGLFVTLCMYRRKRRGEAESQRLARLAAAGSFLPIHLRCCAGTPGTPRSVRTTSSFCTPSNEIVDAETSHLPSKQSSKEDNDIHYADLQPLPTASRHSRTPGAACSEYASIRVAAK</sequence>
<feature type="domain" description="Ig-like" evidence="7">
    <location>
        <begin position="192"/>
        <end position="277"/>
    </location>
</feature>
<evidence type="ECO:0000259" key="7">
    <source>
        <dbReference type="PROSITE" id="PS50835"/>
    </source>
</evidence>
<dbReference type="InterPro" id="IPR036179">
    <property type="entry name" value="Ig-like_dom_sf"/>
</dbReference>
<keyword evidence="1" id="KW-0732">Signal</keyword>
<keyword evidence="2" id="KW-1015">Disulfide bond</keyword>
<reference evidence="8" key="1">
    <citation type="submission" date="2025-08" db="UniProtKB">
        <authorList>
            <consortium name="Ensembl"/>
        </authorList>
    </citation>
    <scope>IDENTIFICATION</scope>
</reference>
<dbReference type="FunFam" id="2.60.40.10:FF:000295">
    <property type="entry name" value="Tyrosine-protein phosphatase non-receptor type substrate 1"/>
    <property type="match status" value="1"/>
</dbReference>
<dbReference type="InterPro" id="IPR007110">
    <property type="entry name" value="Ig-like_dom"/>
</dbReference>
<keyword evidence="6" id="KW-0812">Transmembrane</keyword>
<protein>
    <recommendedName>
        <fullName evidence="7">Ig-like domain-containing protein</fullName>
    </recommendedName>
</protein>
<evidence type="ECO:0000256" key="1">
    <source>
        <dbReference type="ARBA" id="ARBA00022729"/>
    </source>
</evidence>
<keyword evidence="3" id="KW-0325">Glycoprotein</keyword>
<feature type="compositionally biased region" description="Basic and acidic residues" evidence="5">
    <location>
        <begin position="17"/>
        <end position="31"/>
    </location>
</feature>
<dbReference type="PROSITE" id="PS50835">
    <property type="entry name" value="IG_LIKE"/>
    <property type="match status" value="1"/>
</dbReference>
<evidence type="ECO:0000256" key="3">
    <source>
        <dbReference type="ARBA" id="ARBA00023180"/>
    </source>
</evidence>
<keyword evidence="9" id="KW-1185">Reference proteome</keyword>
<dbReference type="Pfam" id="PF07686">
    <property type="entry name" value="V-set"/>
    <property type="match status" value="1"/>
</dbReference>
<name>A0A8B9RSX1_9AVES</name>
<dbReference type="InterPro" id="IPR013106">
    <property type="entry name" value="Ig_V-set"/>
</dbReference>
<evidence type="ECO:0000313" key="8">
    <source>
        <dbReference type="Ensembl" id="ENSANIP00000008126.1"/>
    </source>
</evidence>
<organism evidence="8 9">
    <name type="scientific">Accipiter nisus</name>
    <name type="common">Eurasian sparrowhawk</name>
    <dbReference type="NCBI Taxonomy" id="211598"/>
    <lineage>
        <taxon>Eukaryota</taxon>
        <taxon>Metazoa</taxon>
        <taxon>Chordata</taxon>
        <taxon>Craniata</taxon>
        <taxon>Vertebrata</taxon>
        <taxon>Euteleostomi</taxon>
        <taxon>Archelosauria</taxon>
        <taxon>Archosauria</taxon>
        <taxon>Dinosauria</taxon>
        <taxon>Saurischia</taxon>
        <taxon>Theropoda</taxon>
        <taxon>Coelurosauria</taxon>
        <taxon>Aves</taxon>
        <taxon>Neognathae</taxon>
        <taxon>Neoaves</taxon>
        <taxon>Telluraves</taxon>
        <taxon>Accipitrimorphae</taxon>
        <taxon>Accipitriformes</taxon>
        <taxon>Accipitridae</taxon>
        <taxon>Accipitrinae</taxon>
        <taxon>Accipiter</taxon>
    </lineage>
</organism>
<dbReference type="Gene3D" id="2.60.40.10">
    <property type="entry name" value="Immunoglobulins"/>
    <property type="match status" value="1"/>
</dbReference>
<evidence type="ECO:0000256" key="5">
    <source>
        <dbReference type="SAM" id="MobiDB-lite"/>
    </source>
</evidence>
<dbReference type="InterPro" id="IPR003598">
    <property type="entry name" value="Ig_sub2"/>
</dbReference>
<dbReference type="InterPro" id="IPR003599">
    <property type="entry name" value="Ig_sub"/>
</dbReference>
<proteinExistence type="predicted"/>
<dbReference type="AlphaFoldDB" id="A0A8B9RSX1"/>
<dbReference type="SMART" id="SM00409">
    <property type="entry name" value="IG"/>
    <property type="match status" value="1"/>
</dbReference>
<reference evidence="8" key="2">
    <citation type="submission" date="2025-09" db="UniProtKB">
        <authorList>
            <consortium name="Ensembl"/>
        </authorList>
    </citation>
    <scope>IDENTIFICATION</scope>
</reference>
<dbReference type="SMART" id="SM00408">
    <property type="entry name" value="IGc2"/>
    <property type="match status" value="1"/>
</dbReference>
<evidence type="ECO:0000256" key="6">
    <source>
        <dbReference type="SAM" id="Phobius"/>
    </source>
</evidence>
<feature type="transmembrane region" description="Helical" evidence="6">
    <location>
        <begin position="309"/>
        <end position="330"/>
    </location>
</feature>
<accession>A0A8B9RSX1</accession>
<dbReference type="InterPro" id="IPR013783">
    <property type="entry name" value="Ig-like_fold"/>
</dbReference>
<feature type="region of interest" description="Disordered" evidence="5">
    <location>
        <begin position="1"/>
        <end position="108"/>
    </location>
</feature>
<dbReference type="PANTHER" id="PTHR19971">
    <property type="entry name" value="SIGNAL-REGULATORY PROTEIN BETA"/>
    <property type="match status" value="1"/>
</dbReference>
<evidence type="ECO:0000313" key="9">
    <source>
        <dbReference type="Proteomes" id="UP000694541"/>
    </source>
</evidence>
<keyword evidence="6" id="KW-0472">Membrane</keyword>
<evidence type="ECO:0000256" key="4">
    <source>
        <dbReference type="ARBA" id="ARBA00023319"/>
    </source>
</evidence>
<keyword evidence="6" id="KW-1133">Transmembrane helix</keyword>
<dbReference type="InterPro" id="IPR051755">
    <property type="entry name" value="Ig-like_CS_Receptor"/>
</dbReference>
<dbReference type="Ensembl" id="ENSANIT00000008408.1">
    <property type="protein sequence ID" value="ENSANIP00000008126.1"/>
    <property type="gene ID" value="ENSANIG00000005504.1"/>
</dbReference>
<keyword evidence="4" id="KW-0393">Immunoglobulin domain</keyword>
<dbReference type="SUPFAM" id="SSF48726">
    <property type="entry name" value="Immunoglobulin"/>
    <property type="match status" value="1"/>
</dbReference>
<evidence type="ECO:0000256" key="2">
    <source>
        <dbReference type="ARBA" id="ARBA00023157"/>
    </source>
</evidence>
<dbReference type="Proteomes" id="UP000694541">
    <property type="component" value="Unplaced"/>
</dbReference>